<dbReference type="RefSeq" id="XP_041156749.1">
    <property type="nucleotide sequence ID" value="XM_041300502.1"/>
</dbReference>
<evidence type="ECO:0000313" key="2">
    <source>
        <dbReference type="EMBL" id="KAG1789719.1"/>
    </source>
</evidence>
<sequence length="437" mass="50983">MSFSPEHQVLYNVKFYMYKETFPFMMPLLGKLVGVIDTLPFIRYTVVGQGPVLCPLYCSTQGLEAVQQHIKLTAYLETRHVHAPALNAEKVHLPRSHGSACQVDQAGPRQKIHIVYDDIVDFMNFQTMVHWADYPSGYNMPVFNFGSILDMSDIIQPDQQMTTHSLTIGLHWMSIWRWKVMAPIHIMEHLQFITPTLHHILPILHLIPSQLHLMHLSSKRRTPIMMMTMMMMMMLAYLQLLFRVAICTGNSVNPHEITTSKPQFIYDTAQVANWAIDHHEAGFGLHDIFDPVIQAKLEMLLENFLHSKSDLLPINMSSSKGWSLGSTYRELNYGVNPSFLVVEPILARGQELYPYYCVVLDKHTWLEPVDGYLLFQECMVVWHWNHKRLELEAQFWKHIEYFPFKIKIDHMKIRALQIQLSWYHVGKFFWHCGTQSD</sequence>
<reference evidence="2" key="1">
    <citation type="journal article" date="2020" name="New Phytol.">
        <title>Comparative genomics reveals dynamic genome evolution in host specialist ectomycorrhizal fungi.</title>
        <authorList>
            <person name="Lofgren L.A."/>
            <person name="Nguyen N.H."/>
            <person name="Vilgalys R."/>
            <person name="Ruytinx J."/>
            <person name="Liao H.L."/>
            <person name="Branco S."/>
            <person name="Kuo A."/>
            <person name="LaButti K."/>
            <person name="Lipzen A."/>
            <person name="Andreopoulos W."/>
            <person name="Pangilinan J."/>
            <person name="Riley R."/>
            <person name="Hundley H."/>
            <person name="Na H."/>
            <person name="Barry K."/>
            <person name="Grigoriev I.V."/>
            <person name="Stajich J.E."/>
            <person name="Kennedy P.G."/>
        </authorList>
    </citation>
    <scope>NUCLEOTIDE SEQUENCE</scope>
    <source>
        <strain evidence="2">S12</strain>
    </source>
</reference>
<accession>A0A9P7AJM1</accession>
<comment type="caution">
    <text evidence="2">The sequence shown here is derived from an EMBL/GenBank/DDBJ whole genome shotgun (WGS) entry which is preliminary data.</text>
</comment>
<name>A0A9P7AJM1_9AGAM</name>
<dbReference type="OrthoDB" id="2683301at2759"/>
<keyword evidence="1" id="KW-0472">Membrane</keyword>
<gene>
    <name evidence="2" type="ORF">HD556DRAFT_1311119</name>
</gene>
<dbReference type="Proteomes" id="UP000719766">
    <property type="component" value="Unassembled WGS sequence"/>
</dbReference>
<keyword evidence="3" id="KW-1185">Reference proteome</keyword>
<evidence type="ECO:0000256" key="1">
    <source>
        <dbReference type="SAM" id="Phobius"/>
    </source>
</evidence>
<feature type="transmembrane region" description="Helical" evidence="1">
    <location>
        <begin position="224"/>
        <end position="246"/>
    </location>
</feature>
<dbReference type="AlphaFoldDB" id="A0A9P7AJM1"/>
<keyword evidence="1" id="KW-0812">Transmembrane</keyword>
<protein>
    <submittedName>
        <fullName evidence="2">Uncharacterized protein</fullName>
    </submittedName>
</protein>
<keyword evidence="1" id="KW-1133">Transmembrane helix</keyword>
<organism evidence="2 3">
    <name type="scientific">Suillus plorans</name>
    <dbReference type="NCBI Taxonomy" id="116603"/>
    <lineage>
        <taxon>Eukaryota</taxon>
        <taxon>Fungi</taxon>
        <taxon>Dikarya</taxon>
        <taxon>Basidiomycota</taxon>
        <taxon>Agaricomycotina</taxon>
        <taxon>Agaricomycetes</taxon>
        <taxon>Agaricomycetidae</taxon>
        <taxon>Boletales</taxon>
        <taxon>Suillineae</taxon>
        <taxon>Suillaceae</taxon>
        <taxon>Suillus</taxon>
    </lineage>
</organism>
<evidence type="ECO:0000313" key="3">
    <source>
        <dbReference type="Proteomes" id="UP000719766"/>
    </source>
</evidence>
<dbReference type="GeneID" id="64594266"/>
<dbReference type="EMBL" id="JABBWE010000056">
    <property type="protein sequence ID" value="KAG1789719.1"/>
    <property type="molecule type" value="Genomic_DNA"/>
</dbReference>
<proteinExistence type="predicted"/>